<proteinExistence type="predicted"/>
<dbReference type="SUPFAM" id="SSF53335">
    <property type="entry name" value="S-adenosyl-L-methionine-dependent methyltransferases"/>
    <property type="match status" value="1"/>
</dbReference>
<reference evidence="2" key="1">
    <citation type="journal article" date="2019" name="Int. J. Syst. Evol. Microbiol.">
        <title>The Global Catalogue of Microorganisms (GCM) 10K type strain sequencing project: providing services to taxonomists for standard genome sequencing and annotation.</title>
        <authorList>
            <consortium name="The Broad Institute Genomics Platform"/>
            <consortium name="The Broad Institute Genome Sequencing Center for Infectious Disease"/>
            <person name="Wu L."/>
            <person name="Ma J."/>
        </authorList>
    </citation>
    <scope>NUCLEOTIDE SEQUENCE [LARGE SCALE GENOMIC DNA]</scope>
    <source>
        <strain evidence="2">JCM 17440</strain>
    </source>
</reference>
<keyword evidence="2" id="KW-1185">Reference proteome</keyword>
<dbReference type="RefSeq" id="WP_344901370.1">
    <property type="nucleotide sequence ID" value="NZ_BAABAS010000020.1"/>
</dbReference>
<organism evidence="1 2">
    <name type="scientific">Actinomadura meridiana</name>
    <dbReference type="NCBI Taxonomy" id="559626"/>
    <lineage>
        <taxon>Bacteria</taxon>
        <taxon>Bacillati</taxon>
        <taxon>Actinomycetota</taxon>
        <taxon>Actinomycetes</taxon>
        <taxon>Streptosporangiales</taxon>
        <taxon>Thermomonosporaceae</taxon>
        <taxon>Actinomadura</taxon>
    </lineage>
</organism>
<comment type="caution">
    <text evidence="1">The sequence shown here is derived from an EMBL/GenBank/DDBJ whole genome shotgun (WGS) entry which is preliminary data.</text>
</comment>
<dbReference type="InterPro" id="IPR006764">
    <property type="entry name" value="SAM_dep_MeTrfase_SAV2177_type"/>
</dbReference>
<dbReference type="InterPro" id="IPR029063">
    <property type="entry name" value="SAM-dependent_MTases_sf"/>
</dbReference>
<dbReference type="Pfam" id="PF04672">
    <property type="entry name" value="Methyltransf_19"/>
    <property type="match status" value="1"/>
</dbReference>
<protein>
    <submittedName>
        <fullName evidence="1">Uncharacterized protein</fullName>
    </submittedName>
</protein>
<name>A0ABP8CDX3_9ACTN</name>
<sequence length="406" mass="44455">MSESSAELRTLEVAVQEGQYHIEAAARRDDPWPPPQDGLTTGEDHWTGIVTGTQWGPVTVLLQTLAQRPDAVSDGWEMVVERDLVTEESGIEVRSIFREEAVGNCTVPPGRYRLRIHVRGRADAAIYNMVESPLETHLVQLWPSPQSQAPEIIFGPDTYATRDGSPALSTSPAPVSNAREDTNAFLGRLTTYLADEAGIGQFLIVDALHSALDTIQPFIPTGSRTIYLHNGPEHDPGGTAHTGITFVRANLTDPDEILTRAMEHLDFDQPVALALLSVLPDIPDDARAYQYARRLGGPLAEGSYLAVTHSTLGYYNEGEGDPPPRIGGSGQRLRHHQEILNFMGGFVLVVTGLVEITRWIPGPQRNYLPPTGEFQACAVGRRVDDDYFWSVFDRLFPGGSLGVRGS</sequence>
<evidence type="ECO:0000313" key="1">
    <source>
        <dbReference type="EMBL" id="GAA4238090.1"/>
    </source>
</evidence>
<accession>A0ABP8CDX3</accession>
<evidence type="ECO:0000313" key="2">
    <source>
        <dbReference type="Proteomes" id="UP001501710"/>
    </source>
</evidence>
<dbReference type="EMBL" id="BAABAS010000020">
    <property type="protein sequence ID" value="GAA4238090.1"/>
    <property type="molecule type" value="Genomic_DNA"/>
</dbReference>
<dbReference type="Proteomes" id="UP001501710">
    <property type="component" value="Unassembled WGS sequence"/>
</dbReference>
<dbReference type="Gene3D" id="3.40.50.150">
    <property type="entry name" value="Vaccinia Virus protein VP39"/>
    <property type="match status" value="1"/>
</dbReference>
<gene>
    <name evidence="1" type="ORF">GCM10022254_52540</name>
</gene>